<dbReference type="Proteomes" id="UP000050535">
    <property type="component" value="Unassembled WGS sequence"/>
</dbReference>
<protein>
    <submittedName>
        <fullName evidence="1">Uncharacterized protein</fullName>
    </submittedName>
</protein>
<dbReference type="AlphaFoldDB" id="A0A0P7I5F6"/>
<name>A0A0P7I5F6_9EURY</name>
<evidence type="ECO:0000313" key="1">
    <source>
        <dbReference type="EMBL" id="KPN32246.1"/>
    </source>
</evidence>
<keyword evidence="2" id="KW-1185">Reference proteome</keyword>
<sequence>MARKVRRNVSLDPELDEWLATRENASKLVRDLLAAYRAYGGDEAAAVRYVLEKEVHELVDEFDG</sequence>
<organism evidence="1 2">
    <name type="scientific">Halolamina pelagica</name>
    <dbReference type="NCBI Taxonomy" id="699431"/>
    <lineage>
        <taxon>Archaea</taxon>
        <taxon>Methanobacteriati</taxon>
        <taxon>Methanobacteriota</taxon>
        <taxon>Stenosarchaea group</taxon>
        <taxon>Halobacteria</taxon>
        <taxon>Halobacteriales</taxon>
        <taxon>Haloferacaceae</taxon>
    </lineage>
</organism>
<dbReference type="STRING" id="699431.SY89_03012"/>
<accession>A0A0P7I5F6</accession>
<gene>
    <name evidence="1" type="ORF">SY89_03012</name>
</gene>
<reference evidence="2" key="1">
    <citation type="submission" date="2013-11" db="EMBL/GenBank/DDBJ databases">
        <authorList>
            <person name="Hoang H.T."/>
            <person name="Killian M.L."/>
            <person name="Madson D.M."/>
            <person name="Arruda P.H.E."/>
            <person name="Sun D."/>
            <person name="Schwartz K.J."/>
            <person name="Yoon K."/>
        </authorList>
    </citation>
    <scope>NUCLEOTIDE SEQUENCE [LARGE SCALE GENOMIC DNA]</scope>
    <source>
        <strain evidence="2">CDK2</strain>
    </source>
</reference>
<dbReference type="OrthoDB" id="378007at2157"/>
<dbReference type="RefSeq" id="WP_054584561.1">
    <property type="nucleotide sequence ID" value="NZ_LGUC01000001.1"/>
</dbReference>
<comment type="caution">
    <text evidence="1">The sequence shown here is derived from an EMBL/GenBank/DDBJ whole genome shotgun (WGS) entry which is preliminary data.</text>
</comment>
<proteinExistence type="predicted"/>
<evidence type="ECO:0000313" key="2">
    <source>
        <dbReference type="Proteomes" id="UP000050535"/>
    </source>
</evidence>
<dbReference type="EMBL" id="LGUC01000001">
    <property type="protein sequence ID" value="KPN32246.1"/>
    <property type="molecule type" value="Genomic_DNA"/>
</dbReference>